<dbReference type="GO" id="GO:0016874">
    <property type="term" value="F:ligase activity"/>
    <property type="evidence" value="ECO:0007669"/>
    <property type="project" value="UniProtKB-KW"/>
</dbReference>
<keyword evidence="2" id="KW-0436">Ligase</keyword>
<dbReference type="Proteomes" id="UP000831151">
    <property type="component" value="Chromosome"/>
</dbReference>
<organism evidence="2 3">
    <name type="scientific">Fenollaria massiliensis</name>
    <dbReference type="NCBI Taxonomy" id="938288"/>
    <lineage>
        <taxon>Bacteria</taxon>
        <taxon>Bacillati</taxon>
        <taxon>Bacillota</taxon>
        <taxon>Clostridia</taxon>
        <taxon>Eubacteriales</taxon>
        <taxon>Fenollaria</taxon>
    </lineage>
</organism>
<dbReference type="RefSeq" id="WP_249242109.1">
    <property type="nucleotide sequence ID" value="NZ_CP096649.1"/>
</dbReference>
<dbReference type="KEGG" id="fms:M1R53_04370"/>
<evidence type="ECO:0000313" key="3">
    <source>
        <dbReference type="Proteomes" id="UP000831151"/>
    </source>
</evidence>
<reference evidence="2" key="1">
    <citation type="submission" date="2022-04" db="EMBL/GenBank/DDBJ databases">
        <title>Complete genome sequences of Ezakiella coagulans and Fenollaria massiliensis.</title>
        <authorList>
            <person name="France M.T."/>
            <person name="Clifford J."/>
            <person name="Narina S."/>
            <person name="Rutt L."/>
            <person name="Ravel J."/>
        </authorList>
    </citation>
    <scope>NUCLEOTIDE SEQUENCE</scope>
    <source>
        <strain evidence="2">C0061C2</strain>
    </source>
</reference>
<evidence type="ECO:0000259" key="1">
    <source>
        <dbReference type="Pfam" id="PF01996"/>
    </source>
</evidence>
<sequence>MKRYIGTNVMGLRCPIITAENNIVDIAVDTILKASEAGNFKIDDRDVVGLTESIVAKSMNNFATIDDITNDVKNKFNCDEVALIHPIMSRNRFAICLKGIARAFKKVYVLLSYPHDEVGNHLCDPDELDNFDINPYGEIVEEKEFKKCFPDTRHIFTKVDYIEYYKELIEEAGAEAVMLFGNNERNVLKYTKNILVCSIHTRIRTKEKLKNAGAEKIFCLSEILNAPVNGSGYNEKYGLLGSNKSTENKIKLFPRDCDNVVYAIQEKIKEKTGKKIEVLVYGDGAFKDPIGKIWELADPVVSPAFTDGLKGTPNEIKLKYIADNSFAGLKGEKLEEAIKEKIHNKGNNLVGSMESQGTTPRQLTDLIGSLCDLTSGSGDKGTPIVYIKGYFDNFSEE</sequence>
<accession>A0A9E7ITC9</accession>
<dbReference type="AlphaFoldDB" id="A0A9E7ITC9"/>
<dbReference type="EMBL" id="CP096649">
    <property type="protein sequence ID" value="UQK58478.1"/>
    <property type="molecule type" value="Genomic_DNA"/>
</dbReference>
<proteinExistence type="predicted"/>
<dbReference type="Pfam" id="PF01996">
    <property type="entry name" value="F420_ligase"/>
    <property type="match status" value="1"/>
</dbReference>
<dbReference type="InterPro" id="IPR002847">
    <property type="entry name" value="F420-0_gamma-glut_ligase-dom"/>
</dbReference>
<feature type="domain" description="Coenzyme F420:L-glutamate ligase-like" evidence="1">
    <location>
        <begin position="11"/>
        <end position="389"/>
    </location>
</feature>
<protein>
    <submittedName>
        <fullName evidence="2">Coenzyme F420-0:L-glutamate ligase</fullName>
    </submittedName>
</protein>
<dbReference type="SUPFAM" id="SSF144010">
    <property type="entry name" value="CofE-like"/>
    <property type="match status" value="1"/>
</dbReference>
<evidence type="ECO:0000313" key="2">
    <source>
        <dbReference type="EMBL" id="UQK58478.1"/>
    </source>
</evidence>
<gene>
    <name evidence="2" type="ORF">M1R53_04370</name>
</gene>
<name>A0A9E7ITC9_9FIRM</name>
<keyword evidence="3" id="KW-1185">Reference proteome</keyword>